<evidence type="ECO:0000256" key="2">
    <source>
        <dbReference type="ARBA" id="ARBA00022723"/>
    </source>
</evidence>
<evidence type="ECO:0000259" key="7">
    <source>
        <dbReference type="PROSITE" id="PS51296"/>
    </source>
</evidence>
<comment type="cofactor">
    <cofactor evidence="6">
        <name>[2Fe-2S] cluster</name>
        <dbReference type="ChEBI" id="CHEBI:190135"/>
    </cofactor>
</comment>
<dbReference type="CDD" id="cd03467">
    <property type="entry name" value="Rieske"/>
    <property type="match status" value="1"/>
</dbReference>
<dbReference type="InterPro" id="IPR036922">
    <property type="entry name" value="Rieske_2Fe-2S_sf"/>
</dbReference>
<evidence type="ECO:0000256" key="1">
    <source>
        <dbReference type="ARBA" id="ARBA00022714"/>
    </source>
</evidence>
<keyword evidence="1" id="KW-0001">2Fe-2S</keyword>
<evidence type="ECO:0000313" key="8">
    <source>
        <dbReference type="EMBL" id="GHE71261.1"/>
    </source>
</evidence>
<evidence type="ECO:0000256" key="6">
    <source>
        <dbReference type="ARBA" id="ARBA00034078"/>
    </source>
</evidence>
<evidence type="ECO:0000313" key="9">
    <source>
        <dbReference type="Proteomes" id="UP000658258"/>
    </source>
</evidence>
<dbReference type="PROSITE" id="PS51296">
    <property type="entry name" value="RIESKE"/>
    <property type="match status" value="1"/>
</dbReference>
<reference evidence="9" key="1">
    <citation type="journal article" date="2019" name="Int. J. Syst. Evol. Microbiol.">
        <title>The Global Catalogue of Microorganisms (GCM) 10K type strain sequencing project: providing services to taxonomists for standard genome sequencing and annotation.</title>
        <authorList>
            <consortium name="The Broad Institute Genomics Platform"/>
            <consortium name="The Broad Institute Genome Sequencing Center for Infectious Disease"/>
            <person name="Wu L."/>
            <person name="Ma J."/>
        </authorList>
    </citation>
    <scope>NUCLEOTIDE SEQUENCE [LARGE SCALE GENOMIC DNA]</scope>
    <source>
        <strain evidence="9">CGMCC 1.15111</strain>
    </source>
</reference>
<accession>A0ABQ3I7K2</accession>
<dbReference type="InterPro" id="IPR005805">
    <property type="entry name" value="Rieske_Fe-S_prot_C"/>
</dbReference>
<organism evidence="8 9">
    <name type="scientific">Roseivirga thermotolerans</name>
    <dbReference type="NCBI Taxonomy" id="1758176"/>
    <lineage>
        <taxon>Bacteria</taxon>
        <taxon>Pseudomonadati</taxon>
        <taxon>Bacteroidota</taxon>
        <taxon>Cytophagia</taxon>
        <taxon>Cytophagales</taxon>
        <taxon>Roseivirgaceae</taxon>
        <taxon>Roseivirga</taxon>
    </lineage>
</organism>
<dbReference type="SUPFAM" id="SSF50022">
    <property type="entry name" value="ISP domain"/>
    <property type="match status" value="1"/>
</dbReference>
<keyword evidence="5" id="KW-1015">Disulfide bond</keyword>
<dbReference type="EMBL" id="BNAG01000004">
    <property type="protein sequence ID" value="GHE71261.1"/>
    <property type="molecule type" value="Genomic_DNA"/>
</dbReference>
<dbReference type="Gene3D" id="2.102.10.10">
    <property type="entry name" value="Rieske [2Fe-2S] iron-sulphur domain"/>
    <property type="match status" value="1"/>
</dbReference>
<dbReference type="Pfam" id="PF00355">
    <property type="entry name" value="Rieske"/>
    <property type="match status" value="1"/>
</dbReference>
<dbReference type="Proteomes" id="UP000658258">
    <property type="component" value="Unassembled WGS sequence"/>
</dbReference>
<proteinExistence type="predicted"/>
<name>A0ABQ3I7K2_9BACT</name>
<evidence type="ECO:0000256" key="5">
    <source>
        <dbReference type="ARBA" id="ARBA00023157"/>
    </source>
</evidence>
<evidence type="ECO:0000256" key="3">
    <source>
        <dbReference type="ARBA" id="ARBA00023004"/>
    </source>
</evidence>
<comment type="caution">
    <text evidence="8">The sequence shown here is derived from an EMBL/GenBank/DDBJ whole genome shotgun (WGS) entry which is preliminary data.</text>
</comment>
<keyword evidence="3" id="KW-0408">Iron</keyword>
<gene>
    <name evidence="8" type="ORF">GCM10011340_28970</name>
</gene>
<keyword evidence="2" id="KW-0479">Metal-binding</keyword>
<keyword evidence="9" id="KW-1185">Reference proteome</keyword>
<dbReference type="PANTHER" id="PTHR10134">
    <property type="entry name" value="CYTOCHROME B-C1 COMPLEX SUBUNIT RIESKE, MITOCHONDRIAL"/>
    <property type="match status" value="1"/>
</dbReference>
<keyword evidence="4" id="KW-0411">Iron-sulfur</keyword>
<dbReference type="PRINTS" id="PR00162">
    <property type="entry name" value="RIESKE"/>
</dbReference>
<evidence type="ECO:0000256" key="4">
    <source>
        <dbReference type="ARBA" id="ARBA00023014"/>
    </source>
</evidence>
<sequence length="143" mass="15027">MDRKEFLKNASAATALAFFGLSLESCSSDQEDTTPGTGNPPASSAVTFNITENPFNALQSEGGWLLHPSENILLVNVGGQLSAFGSRCTHTGCTRDWTFPNNVFQCNCHGSQFDTNGQVVNGPASSPLTKLSVSVNGDIVTVG</sequence>
<dbReference type="InterPro" id="IPR014349">
    <property type="entry name" value="Rieske_Fe-S_prot"/>
</dbReference>
<feature type="domain" description="Rieske" evidence="7">
    <location>
        <begin position="72"/>
        <end position="142"/>
    </location>
</feature>
<dbReference type="RefSeq" id="WP_189631008.1">
    <property type="nucleotide sequence ID" value="NZ_BNAG01000004.1"/>
</dbReference>
<dbReference type="InterPro" id="IPR017941">
    <property type="entry name" value="Rieske_2Fe-2S"/>
</dbReference>
<protein>
    <submittedName>
        <fullName evidence="8">(Fe-S)-binding protein</fullName>
    </submittedName>
</protein>